<evidence type="ECO:0000313" key="3">
    <source>
        <dbReference type="Proteomes" id="UP000698028"/>
    </source>
</evidence>
<dbReference type="RefSeq" id="WP_218633325.1">
    <property type="nucleotide sequence ID" value="NZ_JAHVAH010000001.1"/>
</dbReference>
<dbReference type="EMBL" id="JAHVAH010000001">
    <property type="protein sequence ID" value="MBW0145421.1"/>
    <property type="molecule type" value="Genomic_DNA"/>
</dbReference>
<dbReference type="Proteomes" id="UP000698028">
    <property type="component" value="Unassembled WGS sequence"/>
</dbReference>
<keyword evidence="3" id="KW-1185">Reference proteome</keyword>
<accession>A0ABS6V7G7</accession>
<sequence length="190" mass="19428">MEKRFESLLDYGTSAIAGGASGWCCAMLVGSPLAPVAAGGVGFVGVLALMKRVGSGGRTRPIALEPLPLPEFQEPEELLLDQPAPTAVADAQQRIASAFDALAAPAAEHDVDEDVLLLDDPLPRDDNRVVALFGGERGGRGDPAKIKARIDAHLAAGEGPRPPAPGGPELVPDASDALAAALKGLRSDKG</sequence>
<reference evidence="2 3" key="1">
    <citation type="submission" date="2021-07" db="EMBL/GenBank/DDBJ databases">
        <title>The draft genome sequence of Sphingomicrobium sp. B8.</title>
        <authorList>
            <person name="Mu L."/>
        </authorList>
    </citation>
    <scope>NUCLEOTIDE SEQUENCE [LARGE SCALE GENOMIC DNA]</scope>
    <source>
        <strain evidence="2 3">B8</strain>
    </source>
</reference>
<evidence type="ECO:0000256" key="1">
    <source>
        <dbReference type="SAM" id="Phobius"/>
    </source>
</evidence>
<keyword evidence="1" id="KW-1133">Transmembrane helix</keyword>
<feature type="transmembrane region" description="Helical" evidence="1">
    <location>
        <begin position="20"/>
        <end position="50"/>
    </location>
</feature>
<comment type="caution">
    <text evidence="2">The sequence shown here is derived from an EMBL/GenBank/DDBJ whole genome shotgun (WGS) entry which is preliminary data.</text>
</comment>
<protein>
    <submittedName>
        <fullName evidence="2">Uncharacterized protein</fullName>
    </submittedName>
</protein>
<name>A0ABS6V7G7_9SPHN</name>
<keyword evidence="1" id="KW-0472">Membrane</keyword>
<evidence type="ECO:0000313" key="2">
    <source>
        <dbReference type="EMBL" id="MBW0145421.1"/>
    </source>
</evidence>
<keyword evidence="1" id="KW-0812">Transmembrane</keyword>
<organism evidence="2 3">
    <name type="scientific">Sphingomicrobium clamense</name>
    <dbReference type="NCBI Taxonomy" id="2851013"/>
    <lineage>
        <taxon>Bacteria</taxon>
        <taxon>Pseudomonadati</taxon>
        <taxon>Pseudomonadota</taxon>
        <taxon>Alphaproteobacteria</taxon>
        <taxon>Sphingomonadales</taxon>
        <taxon>Sphingomonadaceae</taxon>
        <taxon>Sphingomicrobium</taxon>
    </lineage>
</organism>
<gene>
    <name evidence="2" type="ORF">KTQ36_08955</name>
</gene>
<proteinExistence type="predicted"/>